<evidence type="ECO:0000256" key="1">
    <source>
        <dbReference type="SAM" id="MobiDB-lite"/>
    </source>
</evidence>
<reference evidence="2 3" key="1">
    <citation type="submission" date="2015-09" db="EMBL/GenBank/DDBJ databases">
        <authorList>
            <consortium name="Pathogen Informatics"/>
        </authorList>
    </citation>
    <scope>NUCLEOTIDE SEQUENCE [LARGE SCALE GENOMIC DNA]</scope>
    <source>
        <strain evidence="2 3">2789STDY5608854</strain>
    </source>
</reference>
<name>A0A174L7T3_FLAPL</name>
<feature type="region of interest" description="Disordered" evidence="1">
    <location>
        <begin position="1"/>
        <end position="49"/>
    </location>
</feature>
<evidence type="ECO:0000313" key="2">
    <source>
        <dbReference type="EMBL" id="CUP17629.1"/>
    </source>
</evidence>
<dbReference type="Proteomes" id="UP000095746">
    <property type="component" value="Unassembled WGS sequence"/>
</dbReference>
<gene>
    <name evidence="2" type="ORF">ERS852411_02779</name>
</gene>
<evidence type="ECO:0000313" key="3">
    <source>
        <dbReference type="Proteomes" id="UP000095746"/>
    </source>
</evidence>
<proteinExistence type="predicted"/>
<organism evidence="2 3">
    <name type="scientific">Flavonifractor plautii</name>
    <name type="common">Fusobacterium plautii</name>
    <dbReference type="NCBI Taxonomy" id="292800"/>
    <lineage>
        <taxon>Bacteria</taxon>
        <taxon>Bacillati</taxon>
        <taxon>Bacillota</taxon>
        <taxon>Clostridia</taxon>
        <taxon>Eubacteriales</taxon>
        <taxon>Oscillospiraceae</taxon>
        <taxon>Flavonifractor</taxon>
    </lineage>
</organism>
<dbReference type="EMBL" id="CYZT01000276">
    <property type="protein sequence ID" value="CUP17629.1"/>
    <property type="molecule type" value="Genomic_DNA"/>
</dbReference>
<sequence>MPKMEKPRMPAPRAENMARLRRTCLLSSTRKGSRRSPRKSDMIWQRACC</sequence>
<accession>A0A174L7T3</accession>
<protein>
    <submittedName>
        <fullName evidence="2">Uncharacterized protein</fullName>
    </submittedName>
</protein>
<dbReference type="AlphaFoldDB" id="A0A174L7T3"/>